<comment type="caution">
    <text evidence="1">The sequence shown here is derived from an EMBL/GenBank/DDBJ whole genome shotgun (WGS) entry which is preliminary data.</text>
</comment>
<proteinExistence type="predicted"/>
<dbReference type="AlphaFoldDB" id="A0AAV8ZTH5"/>
<protein>
    <submittedName>
        <fullName evidence="1">Uncharacterized protein</fullName>
    </submittedName>
</protein>
<sequence length="87" mass="10049">MYLLSRNLFGWKKVKKESNFAEALGKHFTKENISESEIQMEEGDEWEIFSDIDVYEEVLDTAQESDEQVGNISPEPVPSKPALFCIY</sequence>
<reference evidence="1" key="1">
    <citation type="journal article" date="2023" name="Insect Mol. Biol.">
        <title>Genome sequencing provides insights into the evolution of gene families encoding plant cell wall-degrading enzymes in longhorned beetles.</title>
        <authorList>
            <person name="Shin N.R."/>
            <person name="Okamura Y."/>
            <person name="Kirsch R."/>
            <person name="Pauchet Y."/>
        </authorList>
    </citation>
    <scope>NUCLEOTIDE SEQUENCE</scope>
    <source>
        <strain evidence="1">RBIC_L_NR</strain>
    </source>
</reference>
<organism evidence="1 2">
    <name type="scientific">Rhamnusium bicolor</name>
    <dbReference type="NCBI Taxonomy" id="1586634"/>
    <lineage>
        <taxon>Eukaryota</taxon>
        <taxon>Metazoa</taxon>
        <taxon>Ecdysozoa</taxon>
        <taxon>Arthropoda</taxon>
        <taxon>Hexapoda</taxon>
        <taxon>Insecta</taxon>
        <taxon>Pterygota</taxon>
        <taxon>Neoptera</taxon>
        <taxon>Endopterygota</taxon>
        <taxon>Coleoptera</taxon>
        <taxon>Polyphaga</taxon>
        <taxon>Cucujiformia</taxon>
        <taxon>Chrysomeloidea</taxon>
        <taxon>Cerambycidae</taxon>
        <taxon>Lepturinae</taxon>
        <taxon>Rhagiini</taxon>
        <taxon>Rhamnusium</taxon>
    </lineage>
</organism>
<name>A0AAV8ZTH5_9CUCU</name>
<evidence type="ECO:0000313" key="1">
    <source>
        <dbReference type="EMBL" id="KAJ8970887.1"/>
    </source>
</evidence>
<dbReference type="EMBL" id="JANEYF010000290">
    <property type="protein sequence ID" value="KAJ8970887.1"/>
    <property type="molecule type" value="Genomic_DNA"/>
</dbReference>
<accession>A0AAV8ZTH5</accession>
<keyword evidence="2" id="KW-1185">Reference proteome</keyword>
<gene>
    <name evidence="1" type="ORF">NQ314_000973</name>
</gene>
<dbReference type="Proteomes" id="UP001162156">
    <property type="component" value="Unassembled WGS sequence"/>
</dbReference>
<evidence type="ECO:0000313" key="2">
    <source>
        <dbReference type="Proteomes" id="UP001162156"/>
    </source>
</evidence>